<evidence type="ECO:0000313" key="1">
    <source>
        <dbReference type="EMBL" id="TGY88731.1"/>
    </source>
</evidence>
<comment type="caution">
    <text evidence="1">The sequence shown here is derived from an EMBL/GenBank/DDBJ whole genome shotgun (WGS) entry which is preliminary data.</text>
</comment>
<proteinExistence type="predicted"/>
<reference evidence="1" key="1">
    <citation type="submission" date="2019-04" db="EMBL/GenBank/DDBJ databases">
        <title>Microbes associate with the intestines of laboratory mice.</title>
        <authorList>
            <person name="Navarre W."/>
            <person name="Wong E."/>
            <person name="Huang K."/>
            <person name="Tropini C."/>
            <person name="Ng K."/>
            <person name="Yu B."/>
        </authorList>
    </citation>
    <scope>NUCLEOTIDE SEQUENCE</scope>
    <source>
        <strain evidence="1">NM01_1-7b</strain>
    </source>
</reference>
<dbReference type="Proteomes" id="UP000304953">
    <property type="component" value="Unassembled WGS sequence"/>
</dbReference>
<gene>
    <name evidence="1" type="ORF">E5329_25375</name>
</gene>
<dbReference type="EMBL" id="SRYA01000095">
    <property type="protein sequence ID" value="TGY88731.1"/>
    <property type="molecule type" value="Genomic_DNA"/>
</dbReference>
<protein>
    <submittedName>
        <fullName evidence="1">ArsR family transcriptional regulator</fullName>
    </submittedName>
</protein>
<evidence type="ECO:0000313" key="2">
    <source>
        <dbReference type="Proteomes" id="UP000304953"/>
    </source>
</evidence>
<accession>A0AC61RNJ6</accession>
<keyword evidence="2" id="KW-1185">Reference proteome</keyword>
<name>A0AC61RNJ6_9FIRM</name>
<sequence length="87" mass="10139">MLPALFKALSDETRREILCLLQNGAMNAGSISEELKIAPNKLTYHLNLLKEADLILEYKVKNYVYYEQNITLLDEAIIWLENLKQKR</sequence>
<organism evidence="1 2">
    <name type="scientific">Petralouisia muris</name>
    <dbReference type="NCBI Taxonomy" id="3032872"/>
    <lineage>
        <taxon>Bacteria</taxon>
        <taxon>Bacillati</taxon>
        <taxon>Bacillota</taxon>
        <taxon>Clostridia</taxon>
        <taxon>Lachnospirales</taxon>
        <taxon>Lachnospiraceae</taxon>
        <taxon>Petralouisia</taxon>
    </lineage>
</organism>